<accession>A0A074IVN7</accession>
<sequence length="110" mass="12450">MRLNNYELAVLTTLKKGRPNATTGGEIATITNISPREVYQAIHNLSTKHNVPIVGERSGMRRGYFIAETKEELLNGLKPLESQVRRELKRLTSLVAIEDLNEYETLLERG</sequence>
<gene>
    <name evidence="2" type="ORF">DL07_03665</name>
</gene>
<dbReference type="EMBL" id="JJMT01000015">
    <property type="protein sequence ID" value="KEO44976.1"/>
    <property type="molecule type" value="Genomic_DNA"/>
</dbReference>
<evidence type="ECO:0000313" key="3">
    <source>
        <dbReference type="Proteomes" id="UP000027855"/>
    </source>
</evidence>
<dbReference type="Gene3D" id="1.10.10.10">
    <property type="entry name" value="Winged helix-like DNA-binding domain superfamily/Winged helix DNA-binding domain"/>
    <property type="match status" value="1"/>
</dbReference>
<organism evidence="2 3">
    <name type="scientific">Streptococcus salivarius</name>
    <dbReference type="NCBI Taxonomy" id="1304"/>
    <lineage>
        <taxon>Bacteria</taxon>
        <taxon>Bacillati</taxon>
        <taxon>Bacillota</taxon>
        <taxon>Bacilli</taxon>
        <taxon>Lactobacillales</taxon>
        <taxon>Streptococcaceae</taxon>
        <taxon>Streptococcus</taxon>
    </lineage>
</organism>
<dbReference type="InterPro" id="IPR013196">
    <property type="entry name" value="HTH_11"/>
</dbReference>
<dbReference type="Pfam" id="PF08279">
    <property type="entry name" value="HTH_11"/>
    <property type="match status" value="1"/>
</dbReference>
<proteinExistence type="predicted"/>
<feature type="domain" description="Helix-turn-helix type 11" evidence="1">
    <location>
        <begin position="8"/>
        <end position="59"/>
    </location>
</feature>
<name>A0A074IVN7_STRSL</name>
<evidence type="ECO:0000313" key="2">
    <source>
        <dbReference type="EMBL" id="KEO44976.1"/>
    </source>
</evidence>
<evidence type="ECO:0000259" key="1">
    <source>
        <dbReference type="Pfam" id="PF08279"/>
    </source>
</evidence>
<protein>
    <recommendedName>
        <fullName evidence="1">Helix-turn-helix type 11 domain-containing protein</fullName>
    </recommendedName>
</protein>
<dbReference type="Proteomes" id="UP000027855">
    <property type="component" value="Unassembled WGS sequence"/>
</dbReference>
<dbReference type="InterPro" id="IPR036388">
    <property type="entry name" value="WH-like_DNA-bd_sf"/>
</dbReference>
<reference evidence="2 3" key="1">
    <citation type="submission" date="2014-04" db="EMBL/GenBank/DDBJ databases">
        <title>Variable characteristics of bacteriocin-producing Streptococcus salivarius strains isolated from Malaysian subjects.</title>
        <authorList>
            <person name="Philip K."/>
            <person name="Barbour A."/>
        </authorList>
    </citation>
    <scope>NUCLEOTIDE SEQUENCE [LARGE SCALE GENOMIC DNA]</scope>
    <source>
        <strain evidence="2 3">NU10</strain>
    </source>
</reference>
<dbReference type="AlphaFoldDB" id="A0A074IVN7"/>
<comment type="caution">
    <text evidence="2">The sequence shown here is derived from an EMBL/GenBank/DDBJ whole genome shotgun (WGS) entry which is preliminary data.</text>
</comment>